<sequence length="67" mass="7517">MSNISLTGPLEQPTQQAVILPFKLRSQTNEQFSPCIFCGKTVKIQRFKGKTVCISCLHEIPEIFSFG</sequence>
<gene>
    <name evidence="1" type="ORF">DesyoDRAFT_4628</name>
</gene>
<reference evidence="1 2" key="1">
    <citation type="submission" date="2011-11" db="EMBL/GenBank/DDBJ databases">
        <title>The Noncontiguous Finished genome of Desulfosporosinus youngiae DSM 17734.</title>
        <authorList>
            <consortium name="US DOE Joint Genome Institute (JGI-PGF)"/>
            <person name="Lucas S."/>
            <person name="Han J."/>
            <person name="Lapidus A."/>
            <person name="Cheng J.-F."/>
            <person name="Goodwin L."/>
            <person name="Pitluck S."/>
            <person name="Peters L."/>
            <person name="Ovchinnikova G."/>
            <person name="Lu M."/>
            <person name="Land M.L."/>
            <person name="Hauser L."/>
            <person name="Pester M."/>
            <person name="Spring S."/>
            <person name="Ollivier B."/>
            <person name="Rattei T."/>
            <person name="Klenk H.-P."/>
            <person name="Wagner M."/>
            <person name="Loy A."/>
            <person name="Woyke T.J."/>
        </authorList>
    </citation>
    <scope>NUCLEOTIDE SEQUENCE [LARGE SCALE GENOMIC DNA]</scope>
    <source>
        <strain evidence="1 2">DSM 17734</strain>
    </source>
</reference>
<dbReference type="Proteomes" id="UP000005104">
    <property type="component" value="Chromosome"/>
</dbReference>
<dbReference type="HOGENOM" id="CLU_2805485_0_0_9"/>
<evidence type="ECO:0000313" key="2">
    <source>
        <dbReference type="Proteomes" id="UP000005104"/>
    </source>
</evidence>
<protein>
    <submittedName>
        <fullName evidence="1">Uncharacterized protein</fullName>
    </submittedName>
</protein>
<accession>H5XYM6</accession>
<organism evidence="1 2">
    <name type="scientific">Desulfosporosinus youngiae DSM 17734</name>
    <dbReference type="NCBI Taxonomy" id="768710"/>
    <lineage>
        <taxon>Bacteria</taxon>
        <taxon>Bacillati</taxon>
        <taxon>Bacillota</taxon>
        <taxon>Clostridia</taxon>
        <taxon>Eubacteriales</taxon>
        <taxon>Desulfitobacteriaceae</taxon>
        <taxon>Desulfosporosinus</taxon>
    </lineage>
</organism>
<dbReference type="EMBL" id="CM001441">
    <property type="protein sequence ID" value="EHQ91582.1"/>
    <property type="molecule type" value="Genomic_DNA"/>
</dbReference>
<dbReference type="AlphaFoldDB" id="H5XYM6"/>
<proteinExistence type="predicted"/>
<dbReference type="OrthoDB" id="1799006at2"/>
<dbReference type="RefSeq" id="WP_007786567.1">
    <property type="nucleotide sequence ID" value="NZ_CM001441.1"/>
</dbReference>
<evidence type="ECO:0000313" key="1">
    <source>
        <dbReference type="EMBL" id="EHQ91582.1"/>
    </source>
</evidence>
<keyword evidence="2" id="KW-1185">Reference proteome</keyword>
<name>H5XYM6_9FIRM</name>